<evidence type="ECO:0000313" key="1">
    <source>
        <dbReference type="EMBL" id="GAG87603.1"/>
    </source>
</evidence>
<comment type="caution">
    <text evidence="1">The sequence shown here is derived from an EMBL/GenBank/DDBJ whole genome shotgun (WGS) entry which is preliminary data.</text>
</comment>
<organism evidence="1">
    <name type="scientific">marine sediment metagenome</name>
    <dbReference type="NCBI Taxonomy" id="412755"/>
    <lineage>
        <taxon>unclassified sequences</taxon>
        <taxon>metagenomes</taxon>
        <taxon>ecological metagenomes</taxon>
    </lineage>
</organism>
<sequence length="180" mass="20906">MKSITKSGIILLNLVLILLFIPFNAKCTAIMNDSTFPAEEGEIYTWKCTYCSPDWSTFLGVGSEIDVNINQIYQGSYMGVEQALIVNITLNYYINVTDYHYSINFPYYLVYDEIFHYMRIVHCFIILTPINLTLIADYLNRSGRNCSIQGNYLNVDYGYNRTGQYFYNSNGFATKFKYME</sequence>
<reference evidence="1" key="1">
    <citation type="journal article" date="2014" name="Front. Microbiol.">
        <title>High frequency of phylogenetically diverse reductive dehalogenase-homologous genes in deep subseafloor sedimentary metagenomes.</title>
        <authorList>
            <person name="Kawai M."/>
            <person name="Futagami T."/>
            <person name="Toyoda A."/>
            <person name="Takaki Y."/>
            <person name="Nishi S."/>
            <person name="Hori S."/>
            <person name="Arai W."/>
            <person name="Tsubouchi T."/>
            <person name="Morono Y."/>
            <person name="Uchiyama I."/>
            <person name="Ito T."/>
            <person name="Fujiyama A."/>
            <person name="Inagaki F."/>
            <person name="Takami H."/>
        </authorList>
    </citation>
    <scope>NUCLEOTIDE SEQUENCE</scope>
    <source>
        <strain evidence="1">Expedition CK06-06</strain>
    </source>
</reference>
<name>X1BTT0_9ZZZZ</name>
<dbReference type="AlphaFoldDB" id="X1BTT0"/>
<accession>X1BTT0</accession>
<feature type="non-terminal residue" evidence="1">
    <location>
        <position position="180"/>
    </location>
</feature>
<protein>
    <submittedName>
        <fullName evidence="1">Uncharacterized protein</fullName>
    </submittedName>
</protein>
<dbReference type="EMBL" id="BART01010300">
    <property type="protein sequence ID" value="GAG87603.1"/>
    <property type="molecule type" value="Genomic_DNA"/>
</dbReference>
<proteinExistence type="predicted"/>
<gene>
    <name evidence="1" type="ORF">S01H4_22463</name>
</gene>